<evidence type="ECO:0000313" key="4">
    <source>
        <dbReference type="EMBL" id="KYG35299.1"/>
    </source>
</evidence>
<gene>
    <name evidence="4" type="ORF">AZF04_02895</name>
</gene>
<feature type="coiled-coil region" evidence="1">
    <location>
        <begin position="77"/>
        <end position="121"/>
    </location>
</feature>
<keyword evidence="3" id="KW-0732">Signal</keyword>
<evidence type="ECO:0000256" key="1">
    <source>
        <dbReference type="SAM" id="Coils"/>
    </source>
</evidence>
<reference evidence="4" key="1">
    <citation type="submission" date="2016-02" db="EMBL/GenBank/DDBJ databases">
        <title>Genome sequence of Bacillus trypoxylicola KCTC 13244(T).</title>
        <authorList>
            <person name="Jeong H."/>
            <person name="Park S.-H."/>
            <person name="Choi S.-K."/>
        </authorList>
    </citation>
    <scope>NUCLEOTIDE SEQUENCE [LARGE SCALE GENOMIC DNA]</scope>
    <source>
        <strain evidence="4">KCTC 13244</strain>
    </source>
</reference>
<comment type="caution">
    <text evidence="4">The sequence shown here is derived from an EMBL/GenBank/DDBJ whole genome shotgun (WGS) entry which is preliminary data.</text>
</comment>
<dbReference type="EMBL" id="LTAO01000001">
    <property type="protein sequence ID" value="KYG35299.1"/>
    <property type="molecule type" value="Genomic_DNA"/>
</dbReference>
<evidence type="ECO:0000256" key="3">
    <source>
        <dbReference type="SAM" id="SignalP"/>
    </source>
</evidence>
<feature type="chain" id="PRO_5007833910" evidence="3">
    <location>
        <begin position="24"/>
        <end position="302"/>
    </location>
</feature>
<evidence type="ECO:0000313" key="5">
    <source>
        <dbReference type="Proteomes" id="UP000075806"/>
    </source>
</evidence>
<dbReference type="RefSeq" id="WP_061947459.1">
    <property type="nucleotide sequence ID" value="NZ_LTAO01000001.1"/>
</dbReference>
<dbReference type="Proteomes" id="UP000075806">
    <property type="component" value="Unassembled WGS sequence"/>
</dbReference>
<keyword evidence="5" id="KW-1185">Reference proteome</keyword>
<accession>A0A162FCL9</accession>
<proteinExistence type="predicted"/>
<sequence>MKKIYILSFVLLALLLTACSSQAYNEQKELAFKAIDEERYEDAKDALLLAIEKKDQEEDHLILETVEKMMTLIENYHNGLFEEANLLAEEIENIESESDEIELLRNQAEEWKVRLLVLETQWNELGDLIEQLRELLSQKNYAAAKQQLNEYENPEQSHAVLDELLGELSELEEKIEQELNQENTQETESESNHTESDKNQQEDEKEKEEEVEQDTVSGNQDYEAPPGGLTMDEATNLVADFAGVSNHQTVQVQFDHENSEGHWVFQVFEVVIDNPDTNEGHSATWGWYVVNPSNGEIYDLMN</sequence>
<organism evidence="4 5">
    <name type="scientific">Alkalihalobacillus trypoxylicola</name>
    <dbReference type="NCBI Taxonomy" id="519424"/>
    <lineage>
        <taxon>Bacteria</taxon>
        <taxon>Bacillati</taxon>
        <taxon>Bacillota</taxon>
        <taxon>Bacilli</taxon>
        <taxon>Bacillales</taxon>
        <taxon>Bacillaceae</taxon>
        <taxon>Alkalihalobacillus</taxon>
    </lineage>
</organism>
<feature type="compositionally biased region" description="Basic and acidic residues" evidence="2">
    <location>
        <begin position="190"/>
        <end position="204"/>
    </location>
</feature>
<feature type="region of interest" description="Disordered" evidence="2">
    <location>
        <begin position="177"/>
        <end position="231"/>
    </location>
</feature>
<name>A0A162FCL9_9BACI</name>
<dbReference type="AlphaFoldDB" id="A0A162FCL9"/>
<evidence type="ECO:0000256" key="2">
    <source>
        <dbReference type="SAM" id="MobiDB-lite"/>
    </source>
</evidence>
<feature type="signal peptide" evidence="3">
    <location>
        <begin position="1"/>
        <end position="23"/>
    </location>
</feature>
<dbReference type="OrthoDB" id="2839948at2"/>
<dbReference type="PROSITE" id="PS51257">
    <property type="entry name" value="PROKAR_LIPOPROTEIN"/>
    <property type="match status" value="1"/>
</dbReference>
<protein>
    <submittedName>
        <fullName evidence="4">Uncharacterized protein</fullName>
    </submittedName>
</protein>
<keyword evidence="1" id="KW-0175">Coiled coil</keyword>